<gene>
    <name evidence="1" type="ORF">RHMOL_Rhmol08G0166600</name>
</gene>
<dbReference type="EMBL" id="CM046395">
    <property type="protein sequence ID" value="KAI8542781.1"/>
    <property type="molecule type" value="Genomic_DNA"/>
</dbReference>
<dbReference type="Proteomes" id="UP001062846">
    <property type="component" value="Chromosome 8"/>
</dbReference>
<sequence length="365" mass="37462">MASSGDWGLPSREKAAAAASTAAVEEDSRVKGEDTAAMVADAGIPAVREGAGRSTAVEGESQGPEVVMEGVTGGEGRVDDDRMAKETTGDGGGDPVTRDHVGEAEIGGDSSRVDGGTDSTSSRDGMVSSRGEGTGTPLTPTVEELFAAAERAGGEQRDDTSGEVVVGGRVVATPVLRTTAVEPRVGDSGIGASGPVPFAEGDFLDTARPQDILDVLGLDVGVREVLMGARTPEDQASALLLGALLSGAGVSGAGEHGVGTEMEGEVEEREPEAEVVIEERVTAAAKAKAYLGRARPGFTAGTYAPQLHFFEPTGMTGYVPARMDIPRTCSCEIEPRTFLLAGPRYDFNALLSCICLAFPESIVAY</sequence>
<evidence type="ECO:0000313" key="1">
    <source>
        <dbReference type="EMBL" id="KAI8542781.1"/>
    </source>
</evidence>
<organism evidence="1 2">
    <name type="scientific">Rhododendron molle</name>
    <name type="common">Chinese azalea</name>
    <name type="synonym">Azalea mollis</name>
    <dbReference type="NCBI Taxonomy" id="49168"/>
    <lineage>
        <taxon>Eukaryota</taxon>
        <taxon>Viridiplantae</taxon>
        <taxon>Streptophyta</taxon>
        <taxon>Embryophyta</taxon>
        <taxon>Tracheophyta</taxon>
        <taxon>Spermatophyta</taxon>
        <taxon>Magnoliopsida</taxon>
        <taxon>eudicotyledons</taxon>
        <taxon>Gunneridae</taxon>
        <taxon>Pentapetalae</taxon>
        <taxon>asterids</taxon>
        <taxon>Ericales</taxon>
        <taxon>Ericaceae</taxon>
        <taxon>Ericoideae</taxon>
        <taxon>Rhodoreae</taxon>
        <taxon>Rhododendron</taxon>
    </lineage>
</organism>
<evidence type="ECO:0000313" key="2">
    <source>
        <dbReference type="Proteomes" id="UP001062846"/>
    </source>
</evidence>
<comment type="caution">
    <text evidence="1">The sequence shown here is derived from an EMBL/GenBank/DDBJ whole genome shotgun (WGS) entry which is preliminary data.</text>
</comment>
<protein>
    <submittedName>
        <fullName evidence="1">Uncharacterized protein</fullName>
    </submittedName>
</protein>
<name>A0ACC0MQB9_RHOML</name>
<reference evidence="1" key="1">
    <citation type="submission" date="2022-02" db="EMBL/GenBank/DDBJ databases">
        <title>Plant Genome Project.</title>
        <authorList>
            <person name="Zhang R.-G."/>
        </authorList>
    </citation>
    <scope>NUCLEOTIDE SEQUENCE</scope>
    <source>
        <strain evidence="1">AT1</strain>
    </source>
</reference>
<accession>A0ACC0MQB9</accession>
<proteinExistence type="predicted"/>
<keyword evidence="2" id="KW-1185">Reference proteome</keyword>